<dbReference type="CDD" id="cd00082">
    <property type="entry name" value="HisKA"/>
    <property type="match status" value="1"/>
</dbReference>
<gene>
    <name evidence="4" type="ordered locus">A2cp1_1973</name>
</gene>
<evidence type="ECO:0000259" key="3">
    <source>
        <dbReference type="PROSITE" id="PS50109"/>
    </source>
</evidence>
<dbReference type="KEGG" id="acp:A2cp1_1973"/>
<dbReference type="RefSeq" id="WP_012633216.1">
    <property type="nucleotide sequence ID" value="NC_011891.1"/>
</dbReference>
<keyword evidence="4" id="KW-0808">Transferase</keyword>
<keyword evidence="5" id="KW-1185">Reference proteome</keyword>
<sequence>MSAKNGTERTASEGASADAEERSGYLGFVAHEVRNPLSTALWSAELLARMSAAERGGARGEKLTAMCLRSLGRVRQLVEDHFLCERLEVGGLPVRPEAIALRDALEHAAGHRPADVGEVSLDGVEAALAVSADRGLLERVLDALVSAAGRDGEPVRVSARLDGGRAMLRVSGAEAGPGALEDPRKGAAGDPKGRALALPAARRAAAALGGTLSVEEGAFVLTLPGAGAYTARPASPPLP</sequence>
<keyword evidence="4" id="KW-0418">Kinase</keyword>
<evidence type="ECO:0000313" key="4">
    <source>
        <dbReference type="EMBL" id="ACL65314.1"/>
    </source>
</evidence>
<dbReference type="InterPro" id="IPR005467">
    <property type="entry name" value="His_kinase_dom"/>
</dbReference>
<dbReference type="PROSITE" id="PS50109">
    <property type="entry name" value="HIS_KIN"/>
    <property type="match status" value="1"/>
</dbReference>
<accession>B8J815</accession>
<dbReference type="EMBL" id="CP001359">
    <property type="protein sequence ID" value="ACL65314.1"/>
    <property type="molecule type" value="Genomic_DNA"/>
</dbReference>
<dbReference type="InterPro" id="IPR036890">
    <property type="entry name" value="HATPase_C_sf"/>
</dbReference>
<name>B8J815_ANAD2</name>
<dbReference type="SUPFAM" id="SSF47384">
    <property type="entry name" value="Homodimeric domain of signal transducing histidine kinase"/>
    <property type="match status" value="1"/>
</dbReference>
<proteinExistence type="predicted"/>
<feature type="domain" description="Histidine kinase" evidence="3">
    <location>
        <begin position="28"/>
        <end position="216"/>
    </location>
</feature>
<dbReference type="AlphaFoldDB" id="B8J815"/>
<dbReference type="HOGENOM" id="CLU_1163975_0_0_7"/>
<dbReference type="Proteomes" id="UP000007089">
    <property type="component" value="Chromosome"/>
</dbReference>
<evidence type="ECO:0000256" key="2">
    <source>
        <dbReference type="ARBA" id="ARBA00012438"/>
    </source>
</evidence>
<protein>
    <recommendedName>
        <fullName evidence="2">histidine kinase</fullName>
        <ecNumber evidence="2">2.7.13.3</ecNumber>
    </recommendedName>
</protein>
<dbReference type="InterPro" id="IPR003661">
    <property type="entry name" value="HisK_dim/P_dom"/>
</dbReference>
<dbReference type="GO" id="GO:0000155">
    <property type="term" value="F:phosphorelay sensor kinase activity"/>
    <property type="evidence" value="ECO:0007669"/>
    <property type="project" value="InterPro"/>
</dbReference>
<dbReference type="SUPFAM" id="SSF55874">
    <property type="entry name" value="ATPase domain of HSP90 chaperone/DNA topoisomerase II/histidine kinase"/>
    <property type="match status" value="1"/>
</dbReference>
<comment type="catalytic activity">
    <reaction evidence="1">
        <text>ATP + protein L-histidine = ADP + protein N-phospho-L-histidine.</text>
        <dbReference type="EC" id="2.7.13.3"/>
    </reaction>
</comment>
<dbReference type="InterPro" id="IPR036097">
    <property type="entry name" value="HisK_dim/P_sf"/>
</dbReference>
<evidence type="ECO:0000256" key="1">
    <source>
        <dbReference type="ARBA" id="ARBA00000085"/>
    </source>
</evidence>
<reference evidence="4" key="1">
    <citation type="submission" date="2009-01" db="EMBL/GenBank/DDBJ databases">
        <title>Complete sequence of Anaeromyxobacter dehalogenans 2CP-1.</title>
        <authorList>
            <consortium name="US DOE Joint Genome Institute"/>
            <person name="Lucas S."/>
            <person name="Copeland A."/>
            <person name="Lapidus A."/>
            <person name="Glavina del Rio T."/>
            <person name="Dalin E."/>
            <person name="Tice H."/>
            <person name="Bruce D."/>
            <person name="Goodwin L."/>
            <person name="Pitluck S."/>
            <person name="Saunders E."/>
            <person name="Brettin T."/>
            <person name="Detter J.C."/>
            <person name="Han C."/>
            <person name="Larimer F."/>
            <person name="Land M."/>
            <person name="Hauser L."/>
            <person name="Kyrpides N."/>
            <person name="Ovchinnikova G."/>
            <person name="Beliaev A.S."/>
            <person name="Richardson P."/>
        </authorList>
    </citation>
    <scope>NUCLEOTIDE SEQUENCE</scope>
    <source>
        <strain evidence="4">2CP-1</strain>
    </source>
</reference>
<organism evidence="4 5">
    <name type="scientific">Anaeromyxobacter dehalogenans (strain ATCC BAA-258 / DSM 21875 / 2CP-1)</name>
    <dbReference type="NCBI Taxonomy" id="455488"/>
    <lineage>
        <taxon>Bacteria</taxon>
        <taxon>Pseudomonadati</taxon>
        <taxon>Myxococcota</taxon>
        <taxon>Myxococcia</taxon>
        <taxon>Myxococcales</taxon>
        <taxon>Cystobacterineae</taxon>
        <taxon>Anaeromyxobacteraceae</taxon>
        <taxon>Anaeromyxobacter</taxon>
    </lineage>
</organism>
<dbReference type="EC" id="2.7.13.3" evidence="2"/>
<evidence type="ECO:0000313" key="5">
    <source>
        <dbReference type="Proteomes" id="UP000007089"/>
    </source>
</evidence>
<dbReference type="Gene3D" id="1.10.287.130">
    <property type="match status" value="1"/>
</dbReference>